<feature type="region of interest" description="Disordered" evidence="1">
    <location>
        <begin position="169"/>
        <end position="188"/>
    </location>
</feature>
<dbReference type="Proteomes" id="UP001165121">
    <property type="component" value="Unassembled WGS sequence"/>
</dbReference>
<name>A0A9W6XZ65_9STRA</name>
<evidence type="ECO:0000313" key="3">
    <source>
        <dbReference type="Proteomes" id="UP001165121"/>
    </source>
</evidence>
<reference evidence="2" key="1">
    <citation type="submission" date="2023-04" db="EMBL/GenBank/DDBJ databases">
        <title>Phytophthora fragariaefolia NBRC 109709.</title>
        <authorList>
            <person name="Ichikawa N."/>
            <person name="Sato H."/>
            <person name="Tonouchi N."/>
        </authorList>
    </citation>
    <scope>NUCLEOTIDE SEQUENCE</scope>
    <source>
        <strain evidence="2">NBRC 109709</strain>
    </source>
</reference>
<comment type="caution">
    <text evidence="2">The sequence shown here is derived from an EMBL/GenBank/DDBJ whole genome shotgun (WGS) entry which is preliminary data.</text>
</comment>
<keyword evidence="3" id="KW-1185">Reference proteome</keyword>
<dbReference type="AlphaFoldDB" id="A0A9W6XZ65"/>
<protein>
    <submittedName>
        <fullName evidence="2">Unnamed protein product</fullName>
    </submittedName>
</protein>
<sequence length="188" mass="20616">MATRNTQEPTSGPISLTLRDQAFIPDTMSSADNPDVVDCVKFQATPSVLMVIFSGHLGSRGLTLTHFKEVSDMDNLDDGSTNANYSSDFSPSAVLPYARFACSSYEDILDAIHGQEMRYGHMLKLASRLRAVVSKNKSVDPSNTPVCVRLTLLYRSQWASGHTLTLGPGGQWIDPHRGTNLRKGRRGE</sequence>
<proteinExistence type="predicted"/>
<feature type="compositionally biased region" description="Basic residues" evidence="1">
    <location>
        <begin position="179"/>
        <end position="188"/>
    </location>
</feature>
<evidence type="ECO:0000313" key="2">
    <source>
        <dbReference type="EMBL" id="GMF48085.1"/>
    </source>
</evidence>
<dbReference type="OrthoDB" id="121660at2759"/>
<accession>A0A9W6XZ65</accession>
<organism evidence="2 3">
    <name type="scientific">Phytophthora fragariaefolia</name>
    <dbReference type="NCBI Taxonomy" id="1490495"/>
    <lineage>
        <taxon>Eukaryota</taxon>
        <taxon>Sar</taxon>
        <taxon>Stramenopiles</taxon>
        <taxon>Oomycota</taxon>
        <taxon>Peronosporomycetes</taxon>
        <taxon>Peronosporales</taxon>
        <taxon>Peronosporaceae</taxon>
        <taxon>Phytophthora</taxon>
    </lineage>
</organism>
<gene>
    <name evidence="2" type="ORF">Pfra01_001841900</name>
</gene>
<evidence type="ECO:0000256" key="1">
    <source>
        <dbReference type="SAM" id="MobiDB-lite"/>
    </source>
</evidence>
<dbReference type="EMBL" id="BSXT01002272">
    <property type="protein sequence ID" value="GMF48085.1"/>
    <property type="molecule type" value="Genomic_DNA"/>
</dbReference>